<dbReference type="InterPro" id="IPR036390">
    <property type="entry name" value="WH_DNA-bd_sf"/>
</dbReference>
<comment type="caution">
    <text evidence="5">The sequence shown here is derived from an EMBL/GenBank/DDBJ whole genome shotgun (WGS) entry which is preliminary data.</text>
</comment>
<dbReference type="GO" id="GO:0003677">
    <property type="term" value="F:DNA binding"/>
    <property type="evidence" value="ECO:0007669"/>
    <property type="project" value="UniProtKB-KW"/>
</dbReference>
<evidence type="ECO:0000256" key="1">
    <source>
        <dbReference type="ARBA" id="ARBA00023015"/>
    </source>
</evidence>
<sequence>MSRHTLNERLFDEMSAFNRRLRALFDLRARETGLTLTRARALFALGRRGVLSQKDLAEELEIETPTLVRVLDGMEKQNLIERRAGDGDRRVKEIHVTPDGEVVSRDVQDLARSLRNRLVEGIAEEDLDTALHVLLQLNRNLAVSSAEEQKA</sequence>
<dbReference type="InterPro" id="IPR000835">
    <property type="entry name" value="HTH_MarR-typ"/>
</dbReference>
<evidence type="ECO:0000313" key="6">
    <source>
        <dbReference type="Proteomes" id="UP000316801"/>
    </source>
</evidence>
<keyword evidence="3" id="KW-0804">Transcription</keyword>
<gene>
    <name evidence="5" type="ORF">FNA46_12835</name>
</gene>
<dbReference type="Proteomes" id="UP000316801">
    <property type="component" value="Unassembled WGS sequence"/>
</dbReference>
<keyword evidence="2" id="KW-0238">DNA-binding</keyword>
<organism evidence="5 6">
    <name type="scientific">Rhizobium straminoryzae</name>
    <dbReference type="NCBI Taxonomy" id="1387186"/>
    <lineage>
        <taxon>Bacteria</taxon>
        <taxon>Pseudomonadati</taxon>
        <taxon>Pseudomonadota</taxon>
        <taxon>Alphaproteobacteria</taxon>
        <taxon>Hyphomicrobiales</taxon>
        <taxon>Rhizobiaceae</taxon>
        <taxon>Rhizobium/Agrobacterium group</taxon>
        <taxon>Rhizobium</taxon>
    </lineage>
</organism>
<dbReference type="Pfam" id="PF12802">
    <property type="entry name" value="MarR_2"/>
    <property type="match status" value="1"/>
</dbReference>
<dbReference type="PROSITE" id="PS50995">
    <property type="entry name" value="HTH_MARR_2"/>
    <property type="match status" value="1"/>
</dbReference>
<dbReference type="AlphaFoldDB" id="A0A549T9R7"/>
<keyword evidence="6" id="KW-1185">Reference proteome</keyword>
<proteinExistence type="predicted"/>
<evidence type="ECO:0000259" key="4">
    <source>
        <dbReference type="PROSITE" id="PS50995"/>
    </source>
</evidence>
<name>A0A549T9R7_9HYPH</name>
<dbReference type="PRINTS" id="PR00598">
    <property type="entry name" value="HTHMARR"/>
</dbReference>
<keyword evidence="1" id="KW-0805">Transcription regulation</keyword>
<dbReference type="GO" id="GO:0003700">
    <property type="term" value="F:DNA-binding transcription factor activity"/>
    <property type="evidence" value="ECO:0007669"/>
    <property type="project" value="InterPro"/>
</dbReference>
<dbReference type="Gene3D" id="1.10.10.10">
    <property type="entry name" value="Winged helix-like DNA-binding domain superfamily/Winged helix DNA-binding domain"/>
    <property type="match status" value="1"/>
</dbReference>
<dbReference type="RefSeq" id="WP_143125593.1">
    <property type="nucleotide sequence ID" value="NZ_VJMG01000030.1"/>
</dbReference>
<feature type="domain" description="HTH marR-type" evidence="4">
    <location>
        <begin position="7"/>
        <end position="139"/>
    </location>
</feature>
<dbReference type="SUPFAM" id="SSF46785">
    <property type="entry name" value="Winged helix' DNA-binding domain"/>
    <property type="match status" value="1"/>
</dbReference>
<evidence type="ECO:0000256" key="3">
    <source>
        <dbReference type="ARBA" id="ARBA00023163"/>
    </source>
</evidence>
<dbReference type="InterPro" id="IPR036388">
    <property type="entry name" value="WH-like_DNA-bd_sf"/>
</dbReference>
<evidence type="ECO:0000256" key="2">
    <source>
        <dbReference type="ARBA" id="ARBA00023125"/>
    </source>
</evidence>
<dbReference type="PANTHER" id="PTHR42756">
    <property type="entry name" value="TRANSCRIPTIONAL REGULATOR, MARR"/>
    <property type="match status" value="1"/>
</dbReference>
<dbReference type="PANTHER" id="PTHR42756:SF1">
    <property type="entry name" value="TRANSCRIPTIONAL REPRESSOR OF EMRAB OPERON"/>
    <property type="match status" value="1"/>
</dbReference>
<dbReference type="SMART" id="SM00347">
    <property type="entry name" value="HTH_MARR"/>
    <property type="match status" value="1"/>
</dbReference>
<dbReference type="EMBL" id="VJMG01000030">
    <property type="protein sequence ID" value="TRL38610.1"/>
    <property type="molecule type" value="Genomic_DNA"/>
</dbReference>
<protein>
    <submittedName>
        <fullName evidence="5">MarR family transcriptional regulator</fullName>
    </submittedName>
</protein>
<evidence type="ECO:0000313" key="5">
    <source>
        <dbReference type="EMBL" id="TRL38610.1"/>
    </source>
</evidence>
<reference evidence="5 6" key="1">
    <citation type="submission" date="2019-07" db="EMBL/GenBank/DDBJ databases">
        <title>Ln-dependent methylotrophs.</title>
        <authorList>
            <person name="Tani A."/>
        </authorList>
    </citation>
    <scope>NUCLEOTIDE SEQUENCE [LARGE SCALE GENOMIC DNA]</scope>
    <source>
        <strain evidence="5 6">SM12</strain>
    </source>
</reference>
<accession>A0A549T9R7</accession>